<protein>
    <submittedName>
        <fullName evidence="1">Uncharacterized protein</fullName>
    </submittedName>
</protein>
<evidence type="ECO:0000313" key="1">
    <source>
        <dbReference type="EMBL" id="CAB4188267.1"/>
    </source>
</evidence>
<dbReference type="EMBL" id="LR797122">
    <property type="protein sequence ID" value="CAB4188267.1"/>
    <property type="molecule type" value="Genomic_DNA"/>
</dbReference>
<gene>
    <name evidence="1" type="ORF">UFOVP1176_2</name>
</gene>
<proteinExistence type="predicted"/>
<organism evidence="1">
    <name type="scientific">uncultured Caudovirales phage</name>
    <dbReference type="NCBI Taxonomy" id="2100421"/>
    <lineage>
        <taxon>Viruses</taxon>
        <taxon>Duplodnaviria</taxon>
        <taxon>Heunggongvirae</taxon>
        <taxon>Uroviricota</taxon>
        <taxon>Caudoviricetes</taxon>
        <taxon>Peduoviridae</taxon>
        <taxon>Maltschvirus</taxon>
        <taxon>Maltschvirus maltsch</taxon>
    </lineage>
</organism>
<accession>A0A6J5R067</accession>
<name>A0A6J5R067_9CAUD</name>
<reference evidence="1" key="1">
    <citation type="submission" date="2020-05" db="EMBL/GenBank/DDBJ databases">
        <authorList>
            <person name="Chiriac C."/>
            <person name="Salcher M."/>
            <person name="Ghai R."/>
            <person name="Kavagutti S V."/>
        </authorList>
    </citation>
    <scope>NUCLEOTIDE SEQUENCE</scope>
</reference>
<sequence length="80" mass="8579">MNYFEAHKLLDEVRDGQNHTYADITIALGLVGDIDPDLCGVSLGWGRPGPETGQTGLPGATVFRIGTGFSRDNGNHSHKN</sequence>